<keyword evidence="2" id="KW-1133">Transmembrane helix</keyword>
<dbReference type="CDD" id="cd00063">
    <property type="entry name" value="FN3"/>
    <property type="match status" value="1"/>
</dbReference>
<dbReference type="GO" id="GO:0005615">
    <property type="term" value="C:extracellular space"/>
    <property type="evidence" value="ECO:0007669"/>
    <property type="project" value="TreeGrafter"/>
</dbReference>
<organism evidence="3 4">
    <name type="scientific">Octopus sinensis</name>
    <name type="common">East Asian common octopus</name>
    <dbReference type="NCBI Taxonomy" id="2607531"/>
    <lineage>
        <taxon>Eukaryota</taxon>
        <taxon>Metazoa</taxon>
        <taxon>Spiralia</taxon>
        <taxon>Lophotrochozoa</taxon>
        <taxon>Mollusca</taxon>
        <taxon>Cephalopoda</taxon>
        <taxon>Coleoidea</taxon>
        <taxon>Octopodiformes</taxon>
        <taxon>Octopoda</taxon>
        <taxon>Incirrata</taxon>
        <taxon>Octopodidae</taxon>
        <taxon>Octopus</taxon>
    </lineage>
</organism>
<dbReference type="AlphaFoldDB" id="A0A7E6FTX2"/>
<dbReference type="CDD" id="cd12087">
    <property type="entry name" value="TM_EGFR-like"/>
    <property type="match status" value="1"/>
</dbReference>
<dbReference type="PANTHER" id="PTHR11348">
    <property type="entry name" value="CONNECTIVE TISSUE GROWTH FACTOR-RELATED"/>
    <property type="match status" value="1"/>
</dbReference>
<dbReference type="GO" id="GO:0045597">
    <property type="term" value="P:positive regulation of cell differentiation"/>
    <property type="evidence" value="ECO:0007669"/>
    <property type="project" value="TreeGrafter"/>
</dbReference>
<dbReference type="InterPro" id="IPR036116">
    <property type="entry name" value="FN3_sf"/>
</dbReference>
<evidence type="ECO:0000313" key="4">
    <source>
        <dbReference type="RefSeq" id="XP_036370993.1"/>
    </source>
</evidence>
<gene>
    <name evidence="4" type="primary">LOC118768483</name>
</gene>
<dbReference type="GO" id="GO:0031012">
    <property type="term" value="C:extracellular matrix"/>
    <property type="evidence" value="ECO:0007669"/>
    <property type="project" value="TreeGrafter"/>
</dbReference>
<sequence length="392" mass="44412">MATYLKKANCKHQNVTLKHGDTIRDGCNEVCSCRDGTLVCQKLCHTNAPSIVNGCVQIYMPTHCCPVWICEQEKRPYTSALLSSVLRLKGGCSPSDKTLNNGVRKSVLDRIVNDHSIELVAPIAFKVQVTCNGSNTSEGNQQTIGQFNLMMHLQWKINLKNTVERVNGTAELWKTVNRTVVALTNTQFRIVVGQSSYGPAVSEGNPELTYLCEVGFLKTESGCVKYENVDDTISNNIDLHFVVSILRRTSCLLEWHQLTTRSQNSTRALYVVHRERATNPANWTWSEALNSTTVHYKLESLLPGRRYEAGLMWLPNIHGTKRFLLTSLHFKTKLKRVTPDNHTTMKIATPLCVIIILIIAGVSIYLIWKRHHKMRKKTETTYYENKGFWTSI</sequence>
<evidence type="ECO:0000256" key="2">
    <source>
        <dbReference type="SAM" id="Phobius"/>
    </source>
</evidence>
<dbReference type="GO" id="GO:0005178">
    <property type="term" value="F:integrin binding"/>
    <property type="evidence" value="ECO:0007669"/>
    <property type="project" value="TreeGrafter"/>
</dbReference>
<dbReference type="GO" id="GO:0007155">
    <property type="term" value="P:cell adhesion"/>
    <property type="evidence" value="ECO:0007669"/>
    <property type="project" value="TreeGrafter"/>
</dbReference>
<dbReference type="InterPro" id="IPR050941">
    <property type="entry name" value="CCN"/>
</dbReference>
<feature type="transmembrane region" description="Helical" evidence="2">
    <location>
        <begin position="347"/>
        <end position="368"/>
    </location>
</feature>
<dbReference type="Gene3D" id="2.60.40.10">
    <property type="entry name" value="Immunoglobulins"/>
    <property type="match status" value="1"/>
</dbReference>
<reference evidence="4" key="1">
    <citation type="submission" date="2025-08" db="UniProtKB">
        <authorList>
            <consortium name="RefSeq"/>
        </authorList>
    </citation>
    <scope>IDENTIFICATION</scope>
</reference>
<dbReference type="SUPFAM" id="SSF49265">
    <property type="entry name" value="Fibronectin type III"/>
    <property type="match status" value="1"/>
</dbReference>
<keyword evidence="2" id="KW-0472">Membrane</keyword>
<accession>A0A7E6FTX2</accession>
<dbReference type="InterPro" id="IPR013783">
    <property type="entry name" value="Ig-like_fold"/>
</dbReference>
<proteinExistence type="predicted"/>
<dbReference type="GO" id="GO:0007165">
    <property type="term" value="P:signal transduction"/>
    <property type="evidence" value="ECO:0007669"/>
    <property type="project" value="TreeGrafter"/>
</dbReference>
<dbReference type="InterPro" id="IPR003961">
    <property type="entry name" value="FN3_dom"/>
</dbReference>
<keyword evidence="3" id="KW-1185">Reference proteome</keyword>
<dbReference type="RefSeq" id="XP_036370993.1">
    <property type="nucleotide sequence ID" value="XM_036515100.1"/>
</dbReference>
<evidence type="ECO:0000256" key="1">
    <source>
        <dbReference type="ARBA" id="ARBA00022729"/>
    </source>
</evidence>
<dbReference type="SUPFAM" id="SSF57603">
    <property type="entry name" value="FnI-like domain"/>
    <property type="match status" value="1"/>
</dbReference>
<dbReference type="PANTHER" id="PTHR11348:SF17">
    <property type="entry name" value="CCN"/>
    <property type="match status" value="1"/>
</dbReference>
<keyword evidence="2" id="KW-0812">Transmembrane</keyword>
<name>A0A7E6FTX2_9MOLL</name>
<keyword evidence="1" id="KW-0732">Signal</keyword>
<dbReference type="Proteomes" id="UP000515154">
    <property type="component" value="Linkage group LG30"/>
</dbReference>
<protein>
    <submittedName>
        <fullName evidence="4">Uncharacterized protein LOC118768483</fullName>
    </submittedName>
</protein>
<dbReference type="GO" id="GO:0008201">
    <property type="term" value="F:heparin binding"/>
    <property type="evidence" value="ECO:0007669"/>
    <property type="project" value="TreeGrafter"/>
</dbReference>
<evidence type="ECO:0000313" key="3">
    <source>
        <dbReference type="Proteomes" id="UP000515154"/>
    </source>
</evidence>
<dbReference type="KEGG" id="osn:118768483"/>